<comment type="caution">
    <text evidence="2">The sequence shown here is derived from an EMBL/GenBank/DDBJ whole genome shotgun (WGS) entry which is preliminary data.</text>
</comment>
<dbReference type="InterPro" id="IPR011335">
    <property type="entry name" value="Restrct_endonuc-II-like"/>
</dbReference>
<gene>
    <name evidence="2" type="ORF">NIES4072_33610</name>
</gene>
<dbReference type="SUPFAM" id="SSF52980">
    <property type="entry name" value="Restriction endonuclease-like"/>
    <property type="match status" value="1"/>
</dbReference>
<dbReference type="InterPro" id="IPR012296">
    <property type="entry name" value="Nuclease_put_TT1808"/>
</dbReference>
<dbReference type="Proteomes" id="UP000245124">
    <property type="component" value="Unassembled WGS sequence"/>
</dbReference>
<sequence length="186" mass="20968">MTIATQPQRTLEDFLKLPETEPASDFINGEIIQKPMPQGEHSRLQAKFCNVINNVTESQKIAYAFSELRCTFGGASIVPDVSVFRWDTIPKTPSGRIANRFEIHPDWAIEIISPDQRLKKVLSKLLHCSRNGTELGWLINPEDESVLGIFPGQRVELYEGADKLPILDGIDLELTVEQVFGWLSFT</sequence>
<accession>A0A2R5FLP0</accession>
<keyword evidence="3" id="KW-1185">Reference proteome</keyword>
<reference evidence="2 3" key="1">
    <citation type="submission" date="2017-06" db="EMBL/GenBank/DDBJ databases">
        <title>Genome sequencing of cyanobaciteial culture collection at National Institute for Environmental Studies (NIES).</title>
        <authorList>
            <person name="Hirose Y."/>
            <person name="Shimura Y."/>
            <person name="Fujisawa T."/>
            <person name="Nakamura Y."/>
            <person name="Kawachi M."/>
        </authorList>
    </citation>
    <scope>NUCLEOTIDE SEQUENCE [LARGE SCALE GENOMIC DNA]</scope>
    <source>
        <strain evidence="2 3">NIES-4072</strain>
    </source>
</reference>
<feature type="domain" description="Putative restriction endonuclease" evidence="1">
    <location>
        <begin position="11"/>
        <end position="177"/>
    </location>
</feature>
<evidence type="ECO:0000259" key="1">
    <source>
        <dbReference type="Pfam" id="PF05685"/>
    </source>
</evidence>
<dbReference type="OrthoDB" id="461333at2"/>
<evidence type="ECO:0000313" key="3">
    <source>
        <dbReference type="Proteomes" id="UP000245124"/>
    </source>
</evidence>
<evidence type="ECO:0000313" key="2">
    <source>
        <dbReference type="EMBL" id="GBG19692.1"/>
    </source>
</evidence>
<protein>
    <recommendedName>
        <fullName evidence="1">Putative restriction endonuclease domain-containing protein</fullName>
    </recommendedName>
</protein>
<name>A0A2R5FLP0_NOSCO</name>
<dbReference type="AlphaFoldDB" id="A0A2R5FLP0"/>
<dbReference type="RefSeq" id="WP_109009451.1">
    <property type="nucleotide sequence ID" value="NZ_BDUD01000001.1"/>
</dbReference>
<dbReference type="CDD" id="cd06260">
    <property type="entry name" value="DUF820-like"/>
    <property type="match status" value="1"/>
</dbReference>
<proteinExistence type="predicted"/>
<dbReference type="InterPro" id="IPR008538">
    <property type="entry name" value="Uma2"/>
</dbReference>
<dbReference type="Gene3D" id="3.90.1570.10">
    <property type="entry name" value="tt1808, chain A"/>
    <property type="match status" value="1"/>
</dbReference>
<dbReference type="PANTHER" id="PTHR34107:SF5">
    <property type="entry name" value="SLL1355 PROTEIN"/>
    <property type="match status" value="1"/>
</dbReference>
<dbReference type="PANTHER" id="PTHR34107">
    <property type="entry name" value="SLL0198 PROTEIN-RELATED"/>
    <property type="match status" value="1"/>
</dbReference>
<dbReference type="Pfam" id="PF05685">
    <property type="entry name" value="Uma2"/>
    <property type="match status" value="1"/>
</dbReference>
<dbReference type="EMBL" id="BDUD01000001">
    <property type="protein sequence ID" value="GBG19692.1"/>
    <property type="molecule type" value="Genomic_DNA"/>
</dbReference>
<organism evidence="2 3">
    <name type="scientific">Nostoc commune NIES-4072</name>
    <dbReference type="NCBI Taxonomy" id="2005467"/>
    <lineage>
        <taxon>Bacteria</taxon>
        <taxon>Bacillati</taxon>
        <taxon>Cyanobacteriota</taxon>
        <taxon>Cyanophyceae</taxon>
        <taxon>Nostocales</taxon>
        <taxon>Nostocaceae</taxon>
        <taxon>Nostoc</taxon>
    </lineage>
</organism>